<accession>A0A3S1BWY5</accession>
<dbReference type="InterPro" id="IPR050328">
    <property type="entry name" value="Dev_Immune_Receptor"/>
</dbReference>
<dbReference type="SUPFAM" id="SSF52058">
    <property type="entry name" value="L domain-like"/>
    <property type="match status" value="1"/>
</dbReference>
<proteinExistence type="predicted"/>
<dbReference type="STRING" id="188477.A0A3S1BWY5"/>
<sequence>MMGQYRWAVLAAIFLSIPASWAGPCQSSVQGPGFDIFNCSKAELDSMPSLPKEAQVLDFSGNHFKSLPLIEESPACTACAETNPSVHCRLDISFRRNHIKTLEPRALRELKCLHTLDLSYNDIKADLFHHFVQGVYYLEILNLRGNPLGQLPDSVIADPFMPSLSHLDLSSCKLTQMGRNSVDDFSKLMTLNLSSNQLTDIHADTFKGLRSLIHLDLSENKLVYFSEHIFGDQTNLQDLRLNGNEIEGFHDNAFYDDSNLINLDLRDNKLQEVPYTAINKLGSLKTLSLSGNPIHKVTQHTTPNNVQNLVLDDMPLLEEIGPDDLTAFTNLVSLSISGGKGFTKIHNGALKKHFPNLRHVHLDDNWIGTLESDALPWEQLETLTLSGNPWMCDDRLRWMLEADCIKEPVVCAMPGTLKGRDLRTLDAKDLKREVTILPMASIVVSLLAIPVVCACAVFVWRRRRFCPCQSHELQGRYVSVFTRDGDEDSEVRIDVRLKESARRIVAVSNGSADDTHHLVKFGDEKGSKADAYDTEEEEI</sequence>
<evidence type="ECO:0000313" key="7">
    <source>
        <dbReference type="Proteomes" id="UP000271974"/>
    </source>
</evidence>
<evidence type="ECO:0008006" key="8">
    <source>
        <dbReference type="Google" id="ProtNLM"/>
    </source>
</evidence>
<evidence type="ECO:0000256" key="3">
    <source>
        <dbReference type="ARBA" id="ARBA00022737"/>
    </source>
</evidence>
<dbReference type="EMBL" id="RQTK01000023">
    <property type="protein sequence ID" value="RUS90839.1"/>
    <property type="molecule type" value="Genomic_DNA"/>
</dbReference>
<dbReference type="OrthoDB" id="6099413at2759"/>
<name>A0A3S1BWY5_ELYCH</name>
<dbReference type="SMART" id="SM00369">
    <property type="entry name" value="LRR_TYP"/>
    <property type="match status" value="9"/>
</dbReference>
<feature type="transmembrane region" description="Helical" evidence="4">
    <location>
        <begin position="436"/>
        <end position="460"/>
    </location>
</feature>
<dbReference type="InterPro" id="IPR001611">
    <property type="entry name" value="Leu-rich_rpt"/>
</dbReference>
<keyword evidence="1" id="KW-0433">Leucine-rich repeat</keyword>
<dbReference type="InterPro" id="IPR032675">
    <property type="entry name" value="LRR_dom_sf"/>
</dbReference>
<keyword evidence="4" id="KW-0472">Membrane</keyword>
<dbReference type="PRINTS" id="PR00019">
    <property type="entry name" value="LEURICHRPT"/>
</dbReference>
<dbReference type="Pfam" id="PF13855">
    <property type="entry name" value="LRR_8"/>
    <property type="match status" value="1"/>
</dbReference>
<dbReference type="PROSITE" id="PS51450">
    <property type="entry name" value="LRR"/>
    <property type="match status" value="1"/>
</dbReference>
<dbReference type="Gene3D" id="3.80.10.10">
    <property type="entry name" value="Ribonuclease Inhibitor"/>
    <property type="match status" value="3"/>
</dbReference>
<evidence type="ECO:0000256" key="4">
    <source>
        <dbReference type="SAM" id="Phobius"/>
    </source>
</evidence>
<dbReference type="PANTHER" id="PTHR24373">
    <property type="entry name" value="SLIT RELATED LEUCINE-RICH REPEAT NEURONAL PROTEIN"/>
    <property type="match status" value="1"/>
</dbReference>
<keyword evidence="2 5" id="KW-0732">Signal</keyword>
<dbReference type="Proteomes" id="UP000271974">
    <property type="component" value="Unassembled WGS sequence"/>
</dbReference>
<feature type="chain" id="PRO_5018730643" description="LRRCT domain-containing protein" evidence="5">
    <location>
        <begin position="23"/>
        <end position="539"/>
    </location>
</feature>
<evidence type="ECO:0000256" key="1">
    <source>
        <dbReference type="ARBA" id="ARBA00022614"/>
    </source>
</evidence>
<feature type="signal peptide" evidence="5">
    <location>
        <begin position="1"/>
        <end position="22"/>
    </location>
</feature>
<keyword evidence="3" id="KW-0677">Repeat</keyword>
<keyword evidence="4" id="KW-0812">Transmembrane</keyword>
<keyword evidence="4" id="KW-1133">Transmembrane helix</keyword>
<evidence type="ECO:0000256" key="2">
    <source>
        <dbReference type="ARBA" id="ARBA00022729"/>
    </source>
</evidence>
<organism evidence="6 7">
    <name type="scientific">Elysia chlorotica</name>
    <name type="common">Eastern emerald elysia</name>
    <name type="synonym">Sea slug</name>
    <dbReference type="NCBI Taxonomy" id="188477"/>
    <lineage>
        <taxon>Eukaryota</taxon>
        <taxon>Metazoa</taxon>
        <taxon>Spiralia</taxon>
        <taxon>Lophotrochozoa</taxon>
        <taxon>Mollusca</taxon>
        <taxon>Gastropoda</taxon>
        <taxon>Heterobranchia</taxon>
        <taxon>Euthyneura</taxon>
        <taxon>Panpulmonata</taxon>
        <taxon>Sacoglossa</taxon>
        <taxon>Placobranchoidea</taxon>
        <taxon>Plakobranchidae</taxon>
        <taxon>Elysia</taxon>
    </lineage>
</organism>
<dbReference type="Pfam" id="PF13516">
    <property type="entry name" value="LRR_6"/>
    <property type="match status" value="1"/>
</dbReference>
<protein>
    <recommendedName>
        <fullName evidence="8">LRRCT domain-containing protein</fullName>
    </recommendedName>
</protein>
<comment type="caution">
    <text evidence="6">The sequence shown here is derived from an EMBL/GenBank/DDBJ whole genome shotgun (WGS) entry which is preliminary data.</text>
</comment>
<reference evidence="6 7" key="1">
    <citation type="submission" date="2019-01" db="EMBL/GenBank/DDBJ databases">
        <title>A draft genome assembly of the solar-powered sea slug Elysia chlorotica.</title>
        <authorList>
            <person name="Cai H."/>
            <person name="Li Q."/>
            <person name="Fang X."/>
            <person name="Li J."/>
            <person name="Curtis N.E."/>
            <person name="Altenburger A."/>
            <person name="Shibata T."/>
            <person name="Feng M."/>
            <person name="Maeda T."/>
            <person name="Schwartz J.A."/>
            <person name="Shigenobu S."/>
            <person name="Lundholm N."/>
            <person name="Nishiyama T."/>
            <person name="Yang H."/>
            <person name="Hasebe M."/>
            <person name="Li S."/>
            <person name="Pierce S.K."/>
            <person name="Wang J."/>
        </authorList>
    </citation>
    <scope>NUCLEOTIDE SEQUENCE [LARGE SCALE GENOMIC DNA]</scope>
    <source>
        <strain evidence="6">EC2010</strain>
        <tissue evidence="6">Whole organism of an adult</tissue>
    </source>
</reference>
<evidence type="ECO:0000256" key="5">
    <source>
        <dbReference type="SAM" id="SignalP"/>
    </source>
</evidence>
<keyword evidence="7" id="KW-1185">Reference proteome</keyword>
<dbReference type="InterPro" id="IPR003591">
    <property type="entry name" value="Leu-rich_rpt_typical-subtyp"/>
</dbReference>
<gene>
    <name evidence="6" type="ORF">EGW08_001346</name>
</gene>
<dbReference type="AlphaFoldDB" id="A0A3S1BWY5"/>
<dbReference type="PANTHER" id="PTHR24373:SF275">
    <property type="entry name" value="TIR DOMAIN-CONTAINING PROTEIN"/>
    <property type="match status" value="1"/>
</dbReference>
<evidence type="ECO:0000313" key="6">
    <source>
        <dbReference type="EMBL" id="RUS90839.1"/>
    </source>
</evidence>